<dbReference type="InterPro" id="IPR023213">
    <property type="entry name" value="CAT-like_dom_sf"/>
</dbReference>
<dbReference type="UniPathway" id="UPA00282"/>
<reference evidence="15" key="1">
    <citation type="submission" date="2016-06" db="EMBL/GenBank/DDBJ databases">
        <title>Parallel loss of symbiosis genes in relatives of nitrogen-fixing non-legume Parasponia.</title>
        <authorList>
            <person name="Van Velzen R."/>
            <person name="Holmer R."/>
            <person name="Bu F."/>
            <person name="Rutten L."/>
            <person name="Van Zeijl A."/>
            <person name="Liu W."/>
            <person name="Santuari L."/>
            <person name="Cao Q."/>
            <person name="Sharma T."/>
            <person name="Shen D."/>
            <person name="Roswanjaya Y."/>
            <person name="Wardhani T."/>
            <person name="Kalhor M.S."/>
            <person name="Jansen J."/>
            <person name="Van den Hoogen J."/>
            <person name="Gungor B."/>
            <person name="Hartog M."/>
            <person name="Hontelez J."/>
            <person name="Verver J."/>
            <person name="Yang W.-C."/>
            <person name="Schijlen E."/>
            <person name="Repin R."/>
            <person name="Schilthuizen M."/>
            <person name="Schranz E."/>
            <person name="Heidstra R."/>
            <person name="Miyata K."/>
            <person name="Fedorova E."/>
            <person name="Kohlen W."/>
            <person name="Bisseling T."/>
            <person name="Smit S."/>
            <person name="Geurts R."/>
        </authorList>
    </citation>
    <scope>NUCLEOTIDE SEQUENCE [LARGE SCALE GENOMIC DNA]</scope>
    <source>
        <strain evidence="15">cv. WU1-14</strain>
    </source>
</reference>
<evidence type="ECO:0000256" key="3">
    <source>
        <dbReference type="ARBA" id="ARBA00004771"/>
    </source>
</evidence>
<dbReference type="STRING" id="3476.A0A2P5CZW7"/>
<keyword evidence="11" id="KW-0812">Transmembrane</keyword>
<evidence type="ECO:0000256" key="9">
    <source>
        <dbReference type="ARBA" id="ARBA00047604"/>
    </source>
</evidence>
<comment type="pathway">
    <text evidence="3">Glycerolipid metabolism; triacylglycerol biosynthesis.</text>
</comment>
<dbReference type="GO" id="GO:0005789">
    <property type="term" value="C:endoplasmic reticulum membrane"/>
    <property type="evidence" value="ECO:0007669"/>
    <property type="project" value="UniProtKB-SubCell"/>
</dbReference>
<comment type="catalytic activity">
    <reaction evidence="9">
        <text>a long chain fatty alcohol + a fatty acyl-CoA = a long-chain alcohol wax ester + CoA</text>
        <dbReference type="Rhea" id="RHEA:38443"/>
        <dbReference type="ChEBI" id="CHEBI:17135"/>
        <dbReference type="ChEBI" id="CHEBI:57287"/>
        <dbReference type="ChEBI" id="CHEBI:77636"/>
        <dbReference type="ChEBI" id="CHEBI:235323"/>
        <dbReference type="EC" id="2.3.1.75"/>
    </reaction>
</comment>
<accession>A0A2P5CZW7</accession>
<evidence type="ECO:0000313" key="14">
    <source>
        <dbReference type="EMBL" id="PON66557.1"/>
    </source>
</evidence>
<dbReference type="InterPro" id="IPR009721">
    <property type="entry name" value="O-acyltransferase_WSD1_C"/>
</dbReference>
<dbReference type="GO" id="GO:0047196">
    <property type="term" value="F:long-chain-alcohol O-fatty-acyltransferase activity"/>
    <property type="evidence" value="ECO:0007669"/>
    <property type="project" value="UniProtKB-EC"/>
</dbReference>
<evidence type="ECO:0000256" key="8">
    <source>
        <dbReference type="ARBA" id="ARBA00024360"/>
    </source>
</evidence>
<evidence type="ECO:0000256" key="5">
    <source>
        <dbReference type="ARBA" id="ARBA00022679"/>
    </source>
</evidence>
<name>A0A2P5CZW7_PARAD</name>
<dbReference type="EMBL" id="JXTB01000079">
    <property type="protein sequence ID" value="PON66557.1"/>
    <property type="molecule type" value="Genomic_DNA"/>
</dbReference>
<evidence type="ECO:0000256" key="7">
    <source>
        <dbReference type="ARBA" id="ARBA00023315"/>
    </source>
</evidence>
<comment type="pathway">
    <text evidence="4">Lipid metabolism.</text>
</comment>
<dbReference type="OrthoDB" id="619536at2759"/>
<gene>
    <name evidence="14" type="ORF">PanWU01x14_109790</name>
</gene>
<dbReference type="Proteomes" id="UP000237105">
    <property type="component" value="Unassembled WGS sequence"/>
</dbReference>
<evidence type="ECO:0000256" key="10">
    <source>
        <dbReference type="ARBA" id="ARBA00048109"/>
    </source>
</evidence>
<evidence type="ECO:0000256" key="11">
    <source>
        <dbReference type="SAM" id="Phobius"/>
    </source>
</evidence>
<dbReference type="PANTHER" id="PTHR31650">
    <property type="entry name" value="O-ACYLTRANSFERASE (WSD1-LIKE) FAMILY PROTEIN"/>
    <property type="match status" value="1"/>
</dbReference>
<evidence type="ECO:0000259" key="12">
    <source>
        <dbReference type="Pfam" id="PF03007"/>
    </source>
</evidence>
<feature type="domain" description="O-acyltransferase WSD1-like N-terminal" evidence="12">
    <location>
        <begin position="101"/>
        <end position="260"/>
    </location>
</feature>
<evidence type="ECO:0000313" key="15">
    <source>
        <dbReference type="Proteomes" id="UP000237105"/>
    </source>
</evidence>
<sequence length="483" mass="53885">MATDEYSSGHISELGRLKLSPATRIFHSLNYNSYIIAIIGFYTSIDPEVMKAGLEQTLIKHPRFSSKLVIGRGWIQTTVNVEEHVIVPILDPKIDDPDRFVEDYISHMTTTPLDLSKPLWELHILNLKTSNSESAVVFRIHHSVGDGVSLMSLLLACTRQTSNPEALPTLPAMNPRSATDSAGAFRRFFLAISSACALVWNTFVDFVFYVATILFLKDTNTPIKGQKGAEFAINRFVHRTVSLDDIKLIKDAMNATVNDVLVGVTQAGFSRYLNRRYGTQQGKDDNRGNYLPKGIRLRARIAVNLRPVKGIQDVADLMSKGTKTKWGNLYGFILLPFTIALREDPLDYVREAKSTVDRKKHSYGIFCTYLLNKLVLKTLGIKAAATLSHRAAFNITTGFSNMVGPLEEISFYGHPLSYIAVAVYGFPRALSIQFQSYVNKMTIALGVDPNVIPDPHQLLDDLEESLNLIKEALLKQGFTREAV</sequence>
<dbReference type="SUPFAM" id="SSF52777">
    <property type="entry name" value="CoA-dependent acyltransferases"/>
    <property type="match status" value="1"/>
</dbReference>
<dbReference type="GO" id="GO:0004144">
    <property type="term" value="F:diacylglycerol O-acyltransferase activity"/>
    <property type="evidence" value="ECO:0007669"/>
    <property type="project" value="UniProtKB-EC"/>
</dbReference>
<comment type="caution">
    <text evidence="14">The sequence shown here is derived from an EMBL/GenBank/DDBJ whole genome shotgun (WGS) entry which is preliminary data.</text>
</comment>
<evidence type="ECO:0000256" key="6">
    <source>
        <dbReference type="ARBA" id="ARBA00022824"/>
    </source>
</evidence>
<protein>
    <submittedName>
        <fullName evidence="14">O-acyltransferase</fullName>
    </submittedName>
</protein>
<comment type="subcellular location">
    <subcellularLocation>
        <location evidence="1">Cell membrane</location>
        <topology evidence="1">Single-pass membrane protein</topology>
    </subcellularLocation>
    <subcellularLocation>
        <location evidence="2">Endoplasmic reticulum membrane</location>
    </subcellularLocation>
</comment>
<dbReference type="InterPro" id="IPR045034">
    <property type="entry name" value="O-acyltransferase_WSD1-like"/>
</dbReference>
<dbReference type="Pfam" id="PF03007">
    <property type="entry name" value="WS_DGAT_cat"/>
    <property type="match status" value="1"/>
</dbReference>
<dbReference type="Gene3D" id="3.30.559.10">
    <property type="entry name" value="Chloramphenicol acetyltransferase-like domain"/>
    <property type="match status" value="1"/>
</dbReference>
<feature type="transmembrane region" description="Helical" evidence="11">
    <location>
        <begin position="188"/>
        <end position="216"/>
    </location>
</feature>
<keyword evidence="11" id="KW-1133">Transmembrane helix</keyword>
<keyword evidence="6" id="KW-0256">Endoplasmic reticulum</keyword>
<dbReference type="Pfam" id="PF06974">
    <property type="entry name" value="WS_DGAT_C"/>
    <property type="match status" value="1"/>
</dbReference>
<comment type="similarity">
    <text evidence="8">In the N-terminal section; belongs to the long-chain O-acyltransferase family.</text>
</comment>
<organism evidence="14 15">
    <name type="scientific">Parasponia andersonii</name>
    <name type="common">Sponia andersonii</name>
    <dbReference type="NCBI Taxonomy" id="3476"/>
    <lineage>
        <taxon>Eukaryota</taxon>
        <taxon>Viridiplantae</taxon>
        <taxon>Streptophyta</taxon>
        <taxon>Embryophyta</taxon>
        <taxon>Tracheophyta</taxon>
        <taxon>Spermatophyta</taxon>
        <taxon>Magnoliopsida</taxon>
        <taxon>eudicotyledons</taxon>
        <taxon>Gunneridae</taxon>
        <taxon>Pentapetalae</taxon>
        <taxon>rosids</taxon>
        <taxon>fabids</taxon>
        <taxon>Rosales</taxon>
        <taxon>Cannabaceae</taxon>
        <taxon>Parasponia</taxon>
    </lineage>
</organism>
<dbReference type="PANTHER" id="PTHR31650:SF1">
    <property type="entry name" value="WAX ESTER SYNTHASE_DIACYLGLYCEROL ACYLTRANSFERASE 4-RELATED"/>
    <property type="match status" value="1"/>
</dbReference>
<dbReference type="GO" id="GO:0019432">
    <property type="term" value="P:triglyceride biosynthetic process"/>
    <property type="evidence" value="ECO:0007669"/>
    <property type="project" value="UniProtKB-UniPathway"/>
</dbReference>
<evidence type="ECO:0000256" key="4">
    <source>
        <dbReference type="ARBA" id="ARBA00005189"/>
    </source>
</evidence>
<feature type="domain" description="O-acyltransferase WSD1 C-terminal" evidence="13">
    <location>
        <begin position="326"/>
        <end position="470"/>
    </location>
</feature>
<comment type="catalytic activity">
    <reaction evidence="10">
        <text>an acyl-CoA + a 1,2-diacyl-sn-glycerol = a triacyl-sn-glycerol + CoA</text>
        <dbReference type="Rhea" id="RHEA:10868"/>
        <dbReference type="ChEBI" id="CHEBI:17815"/>
        <dbReference type="ChEBI" id="CHEBI:57287"/>
        <dbReference type="ChEBI" id="CHEBI:58342"/>
        <dbReference type="ChEBI" id="CHEBI:64615"/>
        <dbReference type="EC" id="2.3.1.20"/>
    </reaction>
</comment>
<keyword evidence="7 14" id="KW-0012">Acyltransferase</keyword>
<evidence type="ECO:0000256" key="2">
    <source>
        <dbReference type="ARBA" id="ARBA00004586"/>
    </source>
</evidence>
<evidence type="ECO:0000256" key="1">
    <source>
        <dbReference type="ARBA" id="ARBA00004162"/>
    </source>
</evidence>
<proteinExistence type="inferred from homology"/>
<dbReference type="AlphaFoldDB" id="A0A2P5CZW7"/>
<keyword evidence="5 14" id="KW-0808">Transferase</keyword>
<dbReference type="InterPro" id="IPR004255">
    <property type="entry name" value="O-acyltransferase_WSD1_N"/>
</dbReference>
<evidence type="ECO:0000259" key="13">
    <source>
        <dbReference type="Pfam" id="PF06974"/>
    </source>
</evidence>
<dbReference type="GO" id="GO:0005886">
    <property type="term" value="C:plasma membrane"/>
    <property type="evidence" value="ECO:0007669"/>
    <property type="project" value="UniProtKB-SubCell"/>
</dbReference>
<keyword evidence="11" id="KW-0472">Membrane</keyword>
<keyword evidence="15" id="KW-1185">Reference proteome</keyword>